<evidence type="ECO:0000256" key="6">
    <source>
        <dbReference type="ARBA" id="ARBA00022932"/>
    </source>
</evidence>
<feature type="region of interest" description="Disordered" evidence="9">
    <location>
        <begin position="391"/>
        <end position="412"/>
    </location>
</feature>
<dbReference type="FunFam" id="3.40.50.300:FF:000014">
    <property type="entry name" value="DNA polymerase III subunit gamma/tau"/>
    <property type="match status" value="1"/>
</dbReference>
<comment type="similarity">
    <text evidence="1 8">Belongs to the DnaX/STICHEL family.</text>
</comment>
<dbReference type="SUPFAM" id="SSF52540">
    <property type="entry name" value="P-loop containing nucleoside triphosphate hydrolases"/>
    <property type="match status" value="1"/>
</dbReference>
<keyword evidence="2" id="KW-0479">Metal-binding</keyword>
<dbReference type="PANTHER" id="PTHR11669">
    <property type="entry name" value="REPLICATION FACTOR C / DNA POLYMERASE III GAMMA-TAU SUBUNIT"/>
    <property type="match status" value="1"/>
</dbReference>
<dbReference type="GO" id="GO:0003887">
    <property type="term" value="F:DNA-directed DNA polymerase activity"/>
    <property type="evidence" value="ECO:0007669"/>
    <property type="project" value="UniProtKB-KW"/>
</dbReference>
<dbReference type="GO" id="GO:0006261">
    <property type="term" value="P:DNA-templated DNA replication"/>
    <property type="evidence" value="ECO:0007669"/>
    <property type="project" value="TreeGrafter"/>
</dbReference>
<dbReference type="GO" id="GO:0009360">
    <property type="term" value="C:DNA polymerase III complex"/>
    <property type="evidence" value="ECO:0007669"/>
    <property type="project" value="InterPro"/>
</dbReference>
<protein>
    <recommendedName>
        <fullName evidence="8">DNA polymerase III subunit gamma/tau</fullName>
        <ecNumber evidence="8">2.7.7.7</ecNumber>
    </recommendedName>
</protein>
<dbReference type="EMBL" id="RAPN01000001">
    <property type="protein sequence ID" value="RKD89900.1"/>
    <property type="molecule type" value="Genomic_DNA"/>
</dbReference>
<evidence type="ECO:0000259" key="10">
    <source>
        <dbReference type="SMART" id="SM00382"/>
    </source>
</evidence>
<dbReference type="NCBIfam" id="NF011531">
    <property type="entry name" value="PRK14971.1"/>
    <property type="match status" value="1"/>
</dbReference>
<keyword evidence="8" id="KW-0235">DNA replication</keyword>
<feature type="compositionally biased region" description="Low complexity" evidence="9">
    <location>
        <begin position="391"/>
        <end position="404"/>
    </location>
</feature>
<dbReference type="InterPro" id="IPR027417">
    <property type="entry name" value="P-loop_NTPase"/>
</dbReference>
<dbReference type="NCBIfam" id="TIGR02397">
    <property type="entry name" value="dnaX_nterm"/>
    <property type="match status" value="1"/>
</dbReference>
<evidence type="ECO:0000313" key="12">
    <source>
        <dbReference type="Proteomes" id="UP000283387"/>
    </source>
</evidence>
<dbReference type="SMART" id="SM00382">
    <property type="entry name" value="AAA"/>
    <property type="match status" value="1"/>
</dbReference>
<comment type="caution">
    <text evidence="11">The sequence shown here is derived from an EMBL/GenBank/DDBJ whole genome shotgun (WGS) entry which is preliminary data.</text>
</comment>
<dbReference type="Gene3D" id="1.10.8.60">
    <property type="match status" value="1"/>
</dbReference>
<keyword evidence="8" id="KW-0808">Transferase</keyword>
<keyword evidence="3 8" id="KW-0547">Nucleotide-binding</keyword>
<dbReference type="Pfam" id="PF22608">
    <property type="entry name" value="DNAX_ATPase_lid"/>
    <property type="match status" value="1"/>
</dbReference>
<dbReference type="PANTHER" id="PTHR11669:SF0">
    <property type="entry name" value="PROTEIN STICHEL-LIKE 2"/>
    <property type="match status" value="1"/>
</dbReference>
<dbReference type="AlphaFoldDB" id="A0A419W3L8"/>
<feature type="domain" description="AAA+ ATPase" evidence="10">
    <location>
        <begin position="38"/>
        <end position="181"/>
    </location>
</feature>
<comment type="function">
    <text evidence="8">DNA polymerase III is a complex, multichain enzyme responsible for most of the replicative synthesis in bacteria. This DNA polymerase also exhibits 3' to 5' exonuclease activity.</text>
</comment>
<proteinExistence type="inferred from homology"/>
<evidence type="ECO:0000256" key="9">
    <source>
        <dbReference type="SAM" id="MobiDB-lite"/>
    </source>
</evidence>
<dbReference type="CDD" id="cd18137">
    <property type="entry name" value="HLD_clamp_pol_III_gamma_tau"/>
    <property type="match status" value="1"/>
</dbReference>
<evidence type="ECO:0000256" key="7">
    <source>
        <dbReference type="ARBA" id="ARBA00049244"/>
    </source>
</evidence>
<dbReference type="InterPro" id="IPR045085">
    <property type="entry name" value="HLD_clamp_pol_III_gamma_tau"/>
</dbReference>
<dbReference type="Gene3D" id="3.40.50.300">
    <property type="entry name" value="P-loop containing nucleotide triphosphate hydrolases"/>
    <property type="match status" value="1"/>
</dbReference>
<evidence type="ECO:0000256" key="5">
    <source>
        <dbReference type="ARBA" id="ARBA00022840"/>
    </source>
</evidence>
<dbReference type="Pfam" id="PF13177">
    <property type="entry name" value="DNA_pol3_delta2"/>
    <property type="match status" value="1"/>
</dbReference>
<keyword evidence="5 8" id="KW-0067">ATP-binding</keyword>
<evidence type="ECO:0000256" key="8">
    <source>
        <dbReference type="RuleBase" id="RU364063"/>
    </source>
</evidence>
<dbReference type="FunFam" id="1.10.8.60:FF:000013">
    <property type="entry name" value="DNA polymerase III subunit gamma/tau"/>
    <property type="match status" value="1"/>
</dbReference>
<evidence type="ECO:0000256" key="4">
    <source>
        <dbReference type="ARBA" id="ARBA00022833"/>
    </source>
</evidence>
<dbReference type="CDD" id="cd00009">
    <property type="entry name" value="AAA"/>
    <property type="match status" value="1"/>
</dbReference>
<organism evidence="11 12">
    <name type="scientific">Mangrovibacterium diazotrophicum</name>
    <dbReference type="NCBI Taxonomy" id="1261403"/>
    <lineage>
        <taxon>Bacteria</taxon>
        <taxon>Pseudomonadati</taxon>
        <taxon>Bacteroidota</taxon>
        <taxon>Bacteroidia</taxon>
        <taxon>Marinilabiliales</taxon>
        <taxon>Prolixibacteraceae</taxon>
        <taxon>Mangrovibacterium</taxon>
    </lineage>
</organism>
<comment type="subunit">
    <text evidence="8">DNA polymerase III contains a core (composed of alpha, epsilon and theta chains) that associates with a tau subunit. This core dimerizes to form the POLIII' complex. PolIII' associates with the gamma complex (composed of gamma, delta, delta', psi and chi chains) and with the beta chain to form the complete DNA polymerase III complex.</text>
</comment>
<evidence type="ECO:0000256" key="3">
    <source>
        <dbReference type="ARBA" id="ARBA00022741"/>
    </source>
</evidence>
<dbReference type="Gene3D" id="1.20.272.10">
    <property type="match status" value="1"/>
</dbReference>
<dbReference type="EC" id="2.7.7.7" evidence="8"/>
<gene>
    <name evidence="8" type="primary">dnaX</name>
    <name evidence="11" type="ORF">BC643_0234</name>
</gene>
<dbReference type="InterPro" id="IPR008921">
    <property type="entry name" value="DNA_pol3_clamp-load_cplx_C"/>
</dbReference>
<accession>A0A419W3L8</accession>
<dbReference type="InterPro" id="IPR001270">
    <property type="entry name" value="ClpA/B"/>
</dbReference>
<evidence type="ECO:0000313" key="11">
    <source>
        <dbReference type="EMBL" id="RKD89900.1"/>
    </source>
</evidence>
<dbReference type="InterPro" id="IPR003593">
    <property type="entry name" value="AAA+_ATPase"/>
</dbReference>
<evidence type="ECO:0000256" key="1">
    <source>
        <dbReference type="ARBA" id="ARBA00006360"/>
    </source>
</evidence>
<evidence type="ECO:0000256" key="2">
    <source>
        <dbReference type="ARBA" id="ARBA00022723"/>
    </source>
</evidence>
<dbReference type="Proteomes" id="UP000283387">
    <property type="component" value="Unassembled WGS sequence"/>
</dbReference>
<keyword evidence="12" id="KW-1185">Reference proteome</keyword>
<keyword evidence="6 8" id="KW-0239">DNA-directed DNA polymerase</keyword>
<keyword evidence="8" id="KW-0548">Nucleotidyltransferase</keyword>
<reference evidence="11 12" key="1">
    <citation type="submission" date="2018-09" db="EMBL/GenBank/DDBJ databases">
        <title>Genomic Encyclopedia of Archaeal and Bacterial Type Strains, Phase II (KMG-II): from individual species to whole genera.</title>
        <authorList>
            <person name="Goeker M."/>
        </authorList>
    </citation>
    <scope>NUCLEOTIDE SEQUENCE [LARGE SCALE GENOMIC DNA]</scope>
    <source>
        <strain evidence="11 12">DSM 27148</strain>
    </source>
</reference>
<keyword evidence="4" id="KW-0862">Zinc</keyword>
<dbReference type="SUPFAM" id="SSF48019">
    <property type="entry name" value="post-AAA+ oligomerization domain-like"/>
    <property type="match status" value="1"/>
</dbReference>
<sequence>MENFIVSARKYRPDTFHSVVGQASITSTLKNAIKNRQLAHAYLFCGPRGVGKTTCARIFAKTINCQNLTADVEPCNTCESCQAFNTNRSYNIHELDAASNNSVEDIRTLTDQVRIPPQIGKYSIYIIDEVHMLSQAAFNAFLKTLEEPPKHALFILATTEKHKIIPTILSRCQIFDFNRIKIGDIAGHLGYVAKSESVEVESEALNVIAQKADGAMRDALSIFDQIVSFSGKNITYKNVIANLNVLDYDFYFRLIDLFLKNDVPGSLMLFSEVLDHGFDGHHFITGLSSHFRDLLVCKDPITVQLLEVGGEIKEKYKQQAAACEQEFLFEALKVSNECDLQYKISQNKRLLVELALIKMAQLTLKKKIADETDEEQLEPIFDQVQASSAPAAPKAAPQVQQKAPETSSEDTSAVKLTTKKVIRRKGSGFTPSIKDALSGKFAEEKVEENAIEKMKYYSGEQLAEPFTKEAFAEKWAEYMERLADRPSLKATLSRTPEIIDSCKLKLQIDSNIMDSEISKIKPDLVSWLRKELRNTNIELFTEIVVMENSSGRPYSETEKLTEMMKKNPHVNLLKQTFNLDFSDH</sequence>
<dbReference type="NCBIfam" id="NF004046">
    <property type="entry name" value="PRK05563.1"/>
    <property type="match status" value="1"/>
</dbReference>
<dbReference type="InterPro" id="IPR050238">
    <property type="entry name" value="DNA_Rep/Repair_Clamp_Loader"/>
</dbReference>
<comment type="catalytic activity">
    <reaction evidence="7 8">
        <text>DNA(n) + a 2'-deoxyribonucleoside 5'-triphosphate = DNA(n+1) + diphosphate</text>
        <dbReference type="Rhea" id="RHEA:22508"/>
        <dbReference type="Rhea" id="RHEA-COMP:17339"/>
        <dbReference type="Rhea" id="RHEA-COMP:17340"/>
        <dbReference type="ChEBI" id="CHEBI:33019"/>
        <dbReference type="ChEBI" id="CHEBI:61560"/>
        <dbReference type="ChEBI" id="CHEBI:173112"/>
        <dbReference type="EC" id="2.7.7.7"/>
    </reaction>
</comment>
<dbReference type="GO" id="GO:0005524">
    <property type="term" value="F:ATP binding"/>
    <property type="evidence" value="ECO:0007669"/>
    <property type="project" value="UniProtKB-KW"/>
</dbReference>
<dbReference type="GO" id="GO:0003677">
    <property type="term" value="F:DNA binding"/>
    <property type="evidence" value="ECO:0007669"/>
    <property type="project" value="InterPro"/>
</dbReference>
<dbReference type="GO" id="GO:0046872">
    <property type="term" value="F:metal ion binding"/>
    <property type="evidence" value="ECO:0007669"/>
    <property type="project" value="UniProtKB-KW"/>
</dbReference>
<name>A0A419W3L8_9BACT</name>
<dbReference type="PRINTS" id="PR00300">
    <property type="entry name" value="CLPPROTEASEA"/>
</dbReference>
<dbReference type="InterPro" id="IPR012763">
    <property type="entry name" value="DNA_pol_III_sug/sutau_N"/>
</dbReference>